<evidence type="ECO:0000313" key="2">
    <source>
        <dbReference type="Proteomes" id="UP001056120"/>
    </source>
</evidence>
<organism evidence="1 2">
    <name type="scientific">Smallanthus sonchifolius</name>
    <dbReference type="NCBI Taxonomy" id="185202"/>
    <lineage>
        <taxon>Eukaryota</taxon>
        <taxon>Viridiplantae</taxon>
        <taxon>Streptophyta</taxon>
        <taxon>Embryophyta</taxon>
        <taxon>Tracheophyta</taxon>
        <taxon>Spermatophyta</taxon>
        <taxon>Magnoliopsida</taxon>
        <taxon>eudicotyledons</taxon>
        <taxon>Gunneridae</taxon>
        <taxon>Pentapetalae</taxon>
        <taxon>asterids</taxon>
        <taxon>campanulids</taxon>
        <taxon>Asterales</taxon>
        <taxon>Asteraceae</taxon>
        <taxon>Asteroideae</taxon>
        <taxon>Heliantheae alliance</taxon>
        <taxon>Millerieae</taxon>
        <taxon>Smallanthus</taxon>
    </lineage>
</organism>
<proteinExistence type="predicted"/>
<reference evidence="2" key="1">
    <citation type="journal article" date="2022" name="Mol. Ecol. Resour.">
        <title>The genomes of chicory, endive, great burdock and yacon provide insights into Asteraceae palaeo-polyploidization history and plant inulin production.</title>
        <authorList>
            <person name="Fan W."/>
            <person name="Wang S."/>
            <person name="Wang H."/>
            <person name="Wang A."/>
            <person name="Jiang F."/>
            <person name="Liu H."/>
            <person name="Zhao H."/>
            <person name="Xu D."/>
            <person name="Zhang Y."/>
        </authorList>
    </citation>
    <scope>NUCLEOTIDE SEQUENCE [LARGE SCALE GENOMIC DNA]</scope>
    <source>
        <strain evidence="2">cv. Yunnan</strain>
    </source>
</reference>
<comment type="caution">
    <text evidence="1">The sequence shown here is derived from an EMBL/GenBank/DDBJ whole genome shotgun (WGS) entry which is preliminary data.</text>
</comment>
<keyword evidence="2" id="KW-1185">Reference proteome</keyword>
<dbReference type="EMBL" id="CM042024">
    <property type="protein sequence ID" value="KAI3810685.1"/>
    <property type="molecule type" value="Genomic_DNA"/>
</dbReference>
<sequence length="787" mass="88569">MSFIKEDLECFHPDDLEEMDIQHSYAMLSIRAKRFYSRTGRPIPSNNSNTRVGLDKSKLRCYNCNLLGHFARECKAPRANPATSQSRQAHQAQPRQQHQATPPVQTTSCATVGTSEFDWSFQYKELPVSNQALMADTTEIPPQVFKHLCSQACIDKVLGYRKHNQNLIDQNEEFHQMKSKFKKVENTYKEKIKCLKKEISSLKHEQTNLETQIHDLLLQRLLDIQVHEKVKTGLGYNNDQYNDVPPPADYIAIYEPSFNVENLDTANRNLDPSTDEPLIEDCTTSSESESTHSDHDETSAVPSEVVLNRDAVLADPPAVIAPVPFKQIKISYPPCGNKLEKGQTSEPTNPKPQFMPITKRKEIDVCRKPEEKGPHVQRTLEEATFEHNKAHPWNFTDVFQRKDYVYLSKDTLAKSCFVCGRYNHTASTCFHYLEYQRHSKQHAFEKTNKNKKVRSYENKATKFKKSLSSSNVKLPRSQQTCIICDETDHFAVNCKFNPFNQILNQAPQRQRVKKDQHTSAVSPVQPKKTKQKLSAATKSAADKLKSSAAKPAADKAKTSAAKVPTANKAKSKENPTVAKNADTSTKLSAAGSTVNKPETSVAKFAADSVKKTRKTPIRQWKAKSSSSTVIGSIDYKHTEKEPSFSSLQNLGFILLIRNISCAGTARHFNGGYVAFGSDSKGGSITGQGTVSNERMSIDKVNYVKELDFNLMSVSQVCDQKNWMLFTDKEYFVLTPGLSTPPSESILLTAQRKENLYMLDMNEVTPSGVFPAFYQRHQLMNQLSGIGD</sequence>
<name>A0ACB9IT63_9ASTR</name>
<protein>
    <submittedName>
        <fullName evidence="1">Uncharacterized protein</fullName>
    </submittedName>
</protein>
<evidence type="ECO:0000313" key="1">
    <source>
        <dbReference type="EMBL" id="KAI3810685.1"/>
    </source>
</evidence>
<gene>
    <name evidence="1" type="ORF">L1987_20307</name>
</gene>
<dbReference type="Proteomes" id="UP001056120">
    <property type="component" value="Linkage Group LG07"/>
</dbReference>
<reference evidence="1 2" key="2">
    <citation type="journal article" date="2022" name="Mol. Ecol. Resour.">
        <title>The genomes of chicory, endive, great burdock and yacon provide insights into Asteraceae paleo-polyploidization history and plant inulin production.</title>
        <authorList>
            <person name="Fan W."/>
            <person name="Wang S."/>
            <person name="Wang H."/>
            <person name="Wang A."/>
            <person name="Jiang F."/>
            <person name="Liu H."/>
            <person name="Zhao H."/>
            <person name="Xu D."/>
            <person name="Zhang Y."/>
        </authorList>
    </citation>
    <scope>NUCLEOTIDE SEQUENCE [LARGE SCALE GENOMIC DNA]</scope>
    <source>
        <strain evidence="2">cv. Yunnan</strain>
        <tissue evidence="1">Leaves</tissue>
    </source>
</reference>
<accession>A0ACB9IT63</accession>